<dbReference type="Proteomes" id="UP000245489">
    <property type="component" value="Unassembled WGS sequence"/>
</dbReference>
<dbReference type="InterPro" id="IPR050463">
    <property type="entry name" value="Gfo/Idh/MocA_oxidrdct_glycsds"/>
</dbReference>
<gene>
    <name evidence="3" type="ORF">LV89_04793</name>
</gene>
<feature type="domain" description="Gfo/Idh/MocA-like oxidoreductase bacterial type C-terminal" evidence="2">
    <location>
        <begin position="208"/>
        <end position="273"/>
    </location>
</feature>
<dbReference type="RefSeq" id="WP_109745490.1">
    <property type="nucleotide sequence ID" value="NZ_QGGO01000046.1"/>
</dbReference>
<dbReference type="Pfam" id="PF19051">
    <property type="entry name" value="GFO_IDH_MocA_C2"/>
    <property type="match status" value="1"/>
</dbReference>
<name>A0A316DFA0_9BACT</name>
<evidence type="ECO:0000313" key="3">
    <source>
        <dbReference type="EMBL" id="PWK16724.1"/>
    </source>
</evidence>
<dbReference type="AlphaFoldDB" id="A0A316DFA0"/>
<dbReference type="EMBL" id="QGGO01000046">
    <property type="protein sequence ID" value="PWK16724.1"/>
    <property type="molecule type" value="Genomic_DNA"/>
</dbReference>
<dbReference type="SUPFAM" id="SSF55347">
    <property type="entry name" value="Glyceraldehyde-3-phosphate dehydrogenase-like, C-terminal domain"/>
    <property type="match status" value="1"/>
</dbReference>
<dbReference type="Gene3D" id="3.40.50.720">
    <property type="entry name" value="NAD(P)-binding Rossmann-like Domain"/>
    <property type="match status" value="1"/>
</dbReference>
<dbReference type="PANTHER" id="PTHR43818:SF10">
    <property type="entry name" value="NADH-DEPENDENT DEHYDROGENASE-RELATED"/>
    <property type="match status" value="1"/>
</dbReference>
<feature type="domain" description="Gfo/Idh/MocA-like oxidoreductase N-terminal" evidence="1">
    <location>
        <begin position="41"/>
        <end position="159"/>
    </location>
</feature>
<keyword evidence="4" id="KW-1185">Reference proteome</keyword>
<dbReference type="GO" id="GO:0000166">
    <property type="term" value="F:nucleotide binding"/>
    <property type="evidence" value="ECO:0007669"/>
    <property type="project" value="InterPro"/>
</dbReference>
<dbReference type="SUPFAM" id="SSF51735">
    <property type="entry name" value="NAD(P)-binding Rossmann-fold domains"/>
    <property type="match status" value="1"/>
</dbReference>
<reference evidence="3 4" key="1">
    <citation type="submission" date="2018-05" db="EMBL/GenBank/DDBJ databases">
        <title>Genomic Encyclopedia of Archaeal and Bacterial Type Strains, Phase II (KMG-II): from individual species to whole genera.</title>
        <authorList>
            <person name="Goeker M."/>
        </authorList>
    </citation>
    <scope>NUCLEOTIDE SEQUENCE [LARGE SCALE GENOMIC DNA]</scope>
    <source>
        <strain evidence="3 4">DSM 22214</strain>
    </source>
</reference>
<protein>
    <submittedName>
        <fullName evidence="3">Putative dehydrogenase</fullName>
    </submittedName>
</protein>
<organism evidence="3 4">
    <name type="scientific">Arcicella aurantiaca</name>
    <dbReference type="NCBI Taxonomy" id="591202"/>
    <lineage>
        <taxon>Bacteria</taxon>
        <taxon>Pseudomonadati</taxon>
        <taxon>Bacteroidota</taxon>
        <taxon>Cytophagia</taxon>
        <taxon>Cytophagales</taxon>
        <taxon>Flectobacillaceae</taxon>
        <taxon>Arcicella</taxon>
    </lineage>
</organism>
<dbReference type="PANTHER" id="PTHR43818">
    <property type="entry name" value="BCDNA.GH03377"/>
    <property type="match status" value="1"/>
</dbReference>
<dbReference type="Gene3D" id="3.30.360.10">
    <property type="entry name" value="Dihydrodipicolinate Reductase, domain 2"/>
    <property type="match status" value="1"/>
</dbReference>
<evidence type="ECO:0000259" key="1">
    <source>
        <dbReference type="Pfam" id="PF01408"/>
    </source>
</evidence>
<dbReference type="InterPro" id="IPR036291">
    <property type="entry name" value="NAD(P)-bd_dom_sf"/>
</dbReference>
<proteinExistence type="predicted"/>
<dbReference type="OrthoDB" id="9763611at2"/>
<evidence type="ECO:0000313" key="4">
    <source>
        <dbReference type="Proteomes" id="UP000245489"/>
    </source>
</evidence>
<dbReference type="Pfam" id="PF01408">
    <property type="entry name" value="GFO_IDH_MocA"/>
    <property type="match status" value="1"/>
</dbReference>
<evidence type="ECO:0000259" key="2">
    <source>
        <dbReference type="Pfam" id="PF19051"/>
    </source>
</evidence>
<accession>A0A316DFA0</accession>
<comment type="caution">
    <text evidence="3">The sequence shown here is derived from an EMBL/GenBank/DDBJ whole genome shotgun (WGS) entry which is preliminary data.</text>
</comment>
<sequence>MKQNDSRRDFLKKASVALGSFYIVPRHVLGKGYIAPSDKLNILGIGAGGKGESDILLAYNKGSENIVAIADVDFNRAEKAIKQLPENLKKYRDWREALDKEKNNIDAVTISTPDHHHAAATLAAMQLGKHVYTQKPLTHNIHEARTLTEAAKKYPKIVTQMGNQGSSNDGRRVLQEWFDAGLIGTVKRVHIWTDRPVWPQGIPTPTGKHEIPADFPWDVWLGPAPSRDFHPTAYHPFKWRGWWDFGTGAMGDMGCHLLDGVFKVLNLTYPTEVQCSVSSIYTKDWVPDYYPESCPPSSKVTFQYPKTTKNDSAIEIIWYDGGLKPDIPAEWGDEPLWTNGVIYEGTKGKMANEVYNTNPTLLPKSRMESAEVKAVKPTLYRIENQSAGHNYHWVKACKAGAGNLETSSPFDFAGPLTEMILMGNLAIRSYQYREGEGRAGKFPGRKKLEWNGKDMKITNFDYANQFVSRNYRDGWKLG</sequence>
<dbReference type="InterPro" id="IPR043906">
    <property type="entry name" value="Gfo/Idh/MocA_OxRdtase_bact_C"/>
</dbReference>
<dbReference type="InterPro" id="IPR000683">
    <property type="entry name" value="Gfo/Idh/MocA-like_OxRdtase_N"/>
</dbReference>